<evidence type="ECO:0000313" key="1">
    <source>
        <dbReference type="EMBL" id="GGF14234.1"/>
    </source>
</evidence>
<proteinExistence type="predicted"/>
<reference evidence="1" key="1">
    <citation type="journal article" date="2014" name="Int. J. Syst. Evol. Microbiol.">
        <title>Complete genome sequence of Corynebacterium casei LMG S-19264T (=DSM 44701T), isolated from a smear-ripened cheese.</title>
        <authorList>
            <consortium name="US DOE Joint Genome Institute (JGI-PGF)"/>
            <person name="Walter F."/>
            <person name="Albersmeier A."/>
            <person name="Kalinowski J."/>
            <person name="Ruckert C."/>
        </authorList>
    </citation>
    <scope>NUCLEOTIDE SEQUENCE</scope>
    <source>
        <strain evidence="1">CGMCC 1.15725</strain>
    </source>
</reference>
<dbReference type="AlphaFoldDB" id="A0A8J2YT41"/>
<reference evidence="1" key="2">
    <citation type="submission" date="2020-09" db="EMBL/GenBank/DDBJ databases">
        <authorList>
            <person name="Sun Q."/>
            <person name="Zhou Y."/>
        </authorList>
    </citation>
    <scope>NUCLEOTIDE SEQUENCE</scope>
    <source>
        <strain evidence="1">CGMCC 1.15725</strain>
    </source>
</reference>
<keyword evidence="2" id="KW-1185">Reference proteome</keyword>
<accession>A0A8J2YT41</accession>
<name>A0A8J2YT41_9PROT</name>
<evidence type="ECO:0000313" key="2">
    <source>
        <dbReference type="Proteomes" id="UP000646365"/>
    </source>
</evidence>
<gene>
    <name evidence="1" type="ORF">GCM10011611_19990</name>
</gene>
<comment type="caution">
    <text evidence="1">The sequence shown here is derived from an EMBL/GenBank/DDBJ whole genome shotgun (WGS) entry which is preliminary data.</text>
</comment>
<sequence>MTDRATEQAPSDALPIVDGLKQPLERISEEKFGAAATLLEEIRHVPGVQQVLDHVRPRLVKVRPQRKPNLQRLFYRPLEDLMTDGAVSPGSGLLPRRLPATLWRYLLEAGDVEPRKRLEAALRRTKIGDEVGQMAIARRLWPWAADALAALAAEPVAVMRALGSEAGFIEELKLIQTLCRVAEAVETLRAALPARPIPSLSDAQMGLVRRIVTESAGTDPDKVYALVLTVMVRMARPMEFLHSFMGLTLGLAAADRSRVFDRLAPLVVGEVSDRARQLETVRREDLVGMADHARALIHGLDAAERVLRNDPDTRRHLHEARKTAEAAVARLVDDAAAQLRTAVALGAEAPVAALVDCENSILALRKCQTFAGRVGLDRLVDGTLGKLVADVRRRIEALFDKVGGRTGTLLDRGAAMLELYWAVRMTELASSPDAADRLRREGLSLID</sequence>
<dbReference type="Proteomes" id="UP000646365">
    <property type="component" value="Unassembled WGS sequence"/>
</dbReference>
<protein>
    <submittedName>
        <fullName evidence="1">Uncharacterized protein</fullName>
    </submittedName>
</protein>
<organism evidence="1 2">
    <name type="scientific">Aliidongia dinghuensis</name>
    <dbReference type="NCBI Taxonomy" id="1867774"/>
    <lineage>
        <taxon>Bacteria</taxon>
        <taxon>Pseudomonadati</taxon>
        <taxon>Pseudomonadota</taxon>
        <taxon>Alphaproteobacteria</taxon>
        <taxon>Rhodospirillales</taxon>
        <taxon>Dongiaceae</taxon>
        <taxon>Aliidongia</taxon>
    </lineage>
</organism>
<dbReference type="EMBL" id="BMJQ01000004">
    <property type="protein sequence ID" value="GGF14234.1"/>
    <property type="molecule type" value="Genomic_DNA"/>
</dbReference>
<dbReference type="RefSeq" id="WP_189045117.1">
    <property type="nucleotide sequence ID" value="NZ_BMJQ01000004.1"/>
</dbReference>